<accession>A0A7G5EHA3</accession>
<evidence type="ECO:0000313" key="2">
    <source>
        <dbReference type="Proteomes" id="UP000515240"/>
    </source>
</evidence>
<proteinExistence type="predicted"/>
<keyword evidence="2" id="KW-1185">Reference proteome</keyword>
<reference evidence="1 2" key="1">
    <citation type="journal article" date="2020" name="G3 (Bethesda)">
        <title>CeMbio - The Caenorhabditis elegans Microbiome Resource.</title>
        <authorList>
            <person name="Dirksen P."/>
            <person name="Assie A."/>
            <person name="Zimmermann J."/>
            <person name="Zhang F."/>
            <person name="Tietje A.M."/>
            <person name="Marsh S.A."/>
            <person name="Felix M.A."/>
            <person name="Shapira M."/>
            <person name="Kaleta C."/>
            <person name="Schulenburg H."/>
            <person name="Samuel B."/>
        </authorList>
    </citation>
    <scope>NUCLEOTIDE SEQUENCE [LARGE SCALE GENOMIC DNA]</scope>
    <source>
        <strain evidence="1 2">BIGb0172</strain>
    </source>
</reference>
<evidence type="ECO:0000313" key="1">
    <source>
        <dbReference type="EMBL" id="QMV73378.1"/>
    </source>
</evidence>
<dbReference type="EMBL" id="CP058554">
    <property type="protein sequence ID" value="QMV73378.1"/>
    <property type="molecule type" value="Genomic_DNA"/>
</dbReference>
<dbReference type="Proteomes" id="UP000515240">
    <property type="component" value="Chromosome"/>
</dbReference>
<dbReference type="AlphaFoldDB" id="A0A7G5EHA3"/>
<gene>
    <name evidence="1" type="ORF">HS961_11350</name>
</gene>
<name>A0A7G5EHA3_9BURK</name>
<protein>
    <submittedName>
        <fullName evidence="1">Uncharacterized protein</fullName>
    </submittedName>
</protein>
<sequence>MKISSVTNAFLKLLFAVALGYAWMPYASAHHGWSSFNTRHAYFAAGTVTYVRWGNPHSEVRLKVETTKLPANWKSRAAPPGADPASALATMNSARPYGGEQKELRLVLAGPEWMERWGLDRALKVGEKMEVVGFLSASQDRELRPMMFWLANGQGVWQQLTSLPQQPESAPAAPSK</sequence>
<organism evidence="1 2">
    <name type="scientific">Comamonas piscis</name>
    <dbReference type="NCBI Taxonomy" id="1562974"/>
    <lineage>
        <taxon>Bacteria</taxon>
        <taxon>Pseudomonadati</taxon>
        <taxon>Pseudomonadota</taxon>
        <taxon>Betaproteobacteria</taxon>
        <taxon>Burkholderiales</taxon>
        <taxon>Comamonadaceae</taxon>
        <taxon>Comamonas</taxon>
    </lineage>
</organism>
<dbReference type="KEGG" id="cpis:HS961_11350"/>
<dbReference type="RefSeq" id="WP_182327975.1">
    <property type="nucleotide sequence ID" value="NZ_CP058554.1"/>
</dbReference>